<dbReference type="Pfam" id="PF01119">
    <property type="entry name" value="DNA_mis_repair"/>
    <property type="match status" value="1"/>
</dbReference>
<dbReference type="FunFam" id="3.30.565.10:FF:000017">
    <property type="entry name" value="PMS1 homolog 1, mismatch repair system component"/>
    <property type="match status" value="1"/>
</dbReference>
<dbReference type="VEuPathDB" id="PiroplasmaDB:BBBOND_0405380"/>
<dbReference type="InterPro" id="IPR014762">
    <property type="entry name" value="DNA_mismatch_repair_CS"/>
</dbReference>
<feature type="compositionally biased region" description="Polar residues" evidence="3">
    <location>
        <begin position="386"/>
        <end position="395"/>
    </location>
</feature>
<proteinExistence type="inferred from homology"/>
<feature type="compositionally biased region" description="Polar residues" evidence="3">
    <location>
        <begin position="574"/>
        <end position="583"/>
    </location>
</feature>
<evidence type="ECO:0000256" key="3">
    <source>
        <dbReference type="SAM" id="MobiDB-lite"/>
    </source>
</evidence>
<evidence type="ECO:0000259" key="5">
    <source>
        <dbReference type="SMART" id="SM01340"/>
    </source>
</evidence>
<dbReference type="PANTHER" id="PTHR10073">
    <property type="entry name" value="DNA MISMATCH REPAIR PROTEIN MLH, PMS, MUTL"/>
    <property type="match status" value="1"/>
</dbReference>
<dbReference type="PROSITE" id="PS00058">
    <property type="entry name" value="DNA_MISMATCH_REPAIR_1"/>
    <property type="match status" value="1"/>
</dbReference>
<evidence type="ECO:0000313" key="7">
    <source>
        <dbReference type="Proteomes" id="UP000033188"/>
    </source>
</evidence>
<dbReference type="GeneID" id="24566595"/>
<keyword evidence="7" id="KW-1185">Reference proteome</keyword>
<dbReference type="SMART" id="SM00853">
    <property type="entry name" value="MutL_C"/>
    <property type="match status" value="1"/>
</dbReference>
<dbReference type="GO" id="GO:0140664">
    <property type="term" value="F:ATP-dependent DNA damage sensor activity"/>
    <property type="evidence" value="ECO:0007669"/>
    <property type="project" value="InterPro"/>
</dbReference>
<accession>A0A061DE81</accession>
<dbReference type="GO" id="GO:0016887">
    <property type="term" value="F:ATP hydrolysis activity"/>
    <property type="evidence" value="ECO:0007669"/>
    <property type="project" value="InterPro"/>
</dbReference>
<organism evidence="6 7">
    <name type="scientific">Babesia bigemina</name>
    <dbReference type="NCBI Taxonomy" id="5866"/>
    <lineage>
        <taxon>Eukaryota</taxon>
        <taxon>Sar</taxon>
        <taxon>Alveolata</taxon>
        <taxon>Apicomplexa</taxon>
        <taxon>Aconoidasida</taxon>
        <taxon>Piroplasmida</taxon>
        <taxon>Babesiidae</taxon>
        <taxon>Babesia</taxon>
    </lineage>
</organism>
<dbReference type="InterPro" id="IPR042120">
    <property type="entry name" value="MutL_C_dimsub"/>
</dbReference>
<reference evidence="7" key="1">
    <citation type="journal article" date="2014" name="Nucleic Acids Res.">
        <title>The evolutionary dynamics of variant antigen genes in Babesia reveal a history of genomic innovation underlying host-parasite interaction.</title>
        <authorList>
            <person name="Jackson A.P."/>
            <person name="Otto T.D."/>
            <person name="Darby A."/>
            <person name="Ramaprasad A."/>
            <person name="Xia D."/>
            <person name="Echaide I.E."/>
            <person name="Farber M."/>
            <person name="Gahlot S."/>
            <person name="Gamble J."/>
            <person name="Gupta D."/>
            <person name="Gupta Y."/>
            <person name="Jackson L."/>
            <person name="Malandrin L."/>
            <person name="Malas T.B."/>
            <person name="Moussa E."/>
            <person name="Nair M."/>
            <person name="Reid A.J."/>
            <person name="Sanders M."/>
            <person name="Sharma J."/>
            <person name="Tracey A."/>
            <person name="Quail M.A."/>
            <person name="Weir W."/>
            <person name="Wastling J.M."/>
            <person name="Hall N."/>
            <person name="Willadsen P."/>
            <person name="Lingelbach K."/>
            <person name="Shiels B."/>
            <person name="Tait A."/>
            <person name="Berriman M."/>
            <person name="Allred D.R."/>
            <person name="Pain A."/>
        </authorList>
    </citation>
    <scope>NUCLEOTIDE SEQUENCE [LARGE SCALE GENOMIC DNA]</scope>
    <source>
        <strain evidence="7">Bond</strain>
    </source>
</reference>
<dbReference type="InterPro" id="IPR037198">
    <property type="entry name" value="MutL_C_sf"/>
</dbReference>
<dbReference type="InterPro" id="IPR014721">
    <property type="entry name" value="Ribsml_uS5_D2-typ_fold_subgr"/>
</dbReference>
<dbReference type="Gene3D" id="3.30.1540.20">
    <property type="entry name" value="MutL, C-terminal domain, dimerisation subdomain"/>
    <property type="match status" value="1"/>
</dbReference>
<comment type="similarity">
    <text evidence="1">Belongs to the DNA mismatch repair MutL/HexB family.</text>
</comment>
<dbReference type="RefSeq" id="XP_012770240.1">
    <property type="nucleotide sequence ID" value="XM_012914786.1"/>
</dbReference>
<dbReference type="PANTHER" id="PTHR10073:SF52">
    <property type="entry name" value="MISMATCH REPAIR ENDONUCLEASE PMS2"/>
    <property type="match status" value="1"/>
</dbReference>
<feature type="region of interest" description="Disordered" evidence="3">
    <location>
        <begin position="574"/>
        <end position="636"/>
    </location>
</feature>
<evidence type="ECO:0000313" key="6">
    <source>
        <dbReference type="EMBL" id="CDR98054.1"/>
    </source>
</evidence>
<feature type="domain" description="DNA mismatch repair protein S5" evidence="5">
    <location>
        <begin position="218"/>
        <end position="336"/>
    </location>
</feature>
<dbReference type="InterPro" id="IPR014790">
    <property type="entry name" value="MutL_C"/>
</dbReference>
<dbReference type="GO" id="GO:0032389">
    <property type="term" value="C:MutLalpha complex"/>
    <property type="evidence" value="ECO:0007669"/>
    <property type="project" value="TreeGrafter"/>
</dbReference>
<feature type="region of interest" description="Disordered" evidence="3">
    <location>
        <begin position="362"/>
        <end position="409"/>
    </location>
</feature>
<sequence>MSITGLSTDRAASHRSLQVIAEVKCVVRELVENAIDAGANDIAVKLIDYGTTSIRVVDNGRGIKESNFEQLALRNTTSKIQNFEDIFTKLNSHGFRGEALNSIANVGVLDVVTRVAEEDMGWELKFKSDGTLREKNMVATKVGTTVTCRNLFEPYPVRRNLLLKNAKSQIPGSVGIVQQYALIHPEIRFAVSNVSSSSYQMQSLFTSPGSCNTIREVSEQIFGSNFVKNVVDVSLSGDGWSVEGVISTPQTGRQSKDIQILFVNRRPVDEMKKIKRCLKEVHRQFSSRNNVAYVLNLTIDCHQVDVNLAPDKRRLFLMQEEIITQQLKERMVDLYMMKMAKGSLVNDPLSLKQMQFSISGDMEHGDKAVSRGSSDEFNSRTHSVDKATQSASSKGESMAGMLTSQGTNQPAARGDLVLQSRLGLTTGAFQQTTSKLSEMQHNTYGDGDASEAVNSAFIALETARSGEGIMSKQSAGRPASVRFRETTSHQQMLDSYIMMPNHNTKPSTEHMGTGGYESEPRNDHSDATLVDTHDELNGTIQPTVQSNMPIRSQGSAVGTKSSQMDMHLDYKDTISNQRSTDTRGNAGVSHLHMAGETNVEVDGDTETYNRSSRPESARSSDPQASNDNSLQGHDDVKLDDSVNISSQGVATQESVSEGCFFNDDTLKVNMARLYNDNMCTTISQRTLNRNNYSENVPMLSDYGMMDPKVFLRMKVCGQFNNGFIVAKLEGTELHTEEIQYSVYLIDPHAADEKTKFEQYNASVKIHKQPLVHPRRVDLSPFHQQVVLANIELLKENGFDAFLVPKTEPSDEPKAAVQEPGIYLRSFPQLMGQILGEEDFVSFVHDLAQNGVAAPKDNKSSDARQFLWGSNTILPRPKRIWNILATRACKDAVKLGEPLSLKQMEKIKRGLASLIHPWNCPHGRPTMKCLITTEQMKKIING</sequence>
<dbReference type="CDD" id="cd16926">
    <property type="entry name" value="HATPase_MutL-MLH-PMS-like"/>
    <property type="match status" value="1"/>
</dbReference>
<evidence type="ECO:0000256" key="1">
    <source>
        <dbReference type="ARBA" id="ARBA00006082"/>
    </source>
</evidence>
<dbReference type="InterPro" id="IPR013507">
    <property type="entry name" value="DNA_mismatch_S5_2-like"/>
</dbReference>
<dbReference type="EMBL" id="LK391711">
    <property type="protein sequence ID" value="CDR98054.1"/>
    <property type="molecule type" value="Genomic_DNA"/>
</dbReference>
<dbReference type="Proteomes" id="UP000033188">
    <property type="component" value="Chromosome 5"/>
</dbReference>
<feature type="domain" description="MutL C-terminal dimerisation" evidence="4">
    <location>
        <begin position="715"/>
        <end position="898"/>
    </location>
</feature>
<dbReference type="STRING" id="5866.A0A061DE81"/>
<gene>
    <name evidence="6" type="ORF">BBBOND_0405380</name>
</gene>
<dbReference type="OrthoDB" id="10263226at2759"/>
<dbReference type="NCBIfam" id="TIGR00585">
    <property type="entry name" value="mutl"/>
    <property type="match status" value="1"/>
</dbReference>
<evidence type="ECO:0000259" key="4">
    <source>
        <dbReference type="SMART" id="SM00853"/>
    </source>
</evidence>
<dbReference type="InterPro" id="IPR038973">
    <property type="entry name" value="MutL/Mlh/Pms-like"/>
</dbReference>
<dbReference type="Gene3D" id="3.30.565.10">
    <property type="entry name" value="Histidine kinase-like ATPase, C-terminal domain"/>
    <property type="match status" value="1"/>
</dbReference>
<dbReference type="GO" id="GO:0030983">
    <property type="term" value="F:mismatched DNA binding"/>
    <property type="evidence" value="ECO:0007669"/>
    <property type="project" value="InterPro"/>
</dbReference>
<feature type="compositionally biased region" description="Polar residues" evidence="3">
    <location>
        <begin position="619"/>
        <end position="631"/>
    </location>
</feature>
<protein>
    <submittedName>
        <fullName evidence="6">DNA mismatch repair protein, putative</fullName>
    </submittedName>
</protein>
<dbReference type="SUPFAM" id="SSF118116">
    <property type="entry name" value="DNA mismatch repair protein MutL"/>
    <property type="match status" value="1"/>
</dbReference>
<dbReference type="InterPro" id="IPR042121">
    <property type="entry name" value="MutL_C_regsub"/>
</dbReference>
<feature type="compositionally biased region" description="Basic and acidic residues" evidence="3">
    <location>
        <begin position="362"/>
        <end position="385"/>
    </location>
</feature>
<dbReference type="Pfam" id="PF08676">
    <property type="entry name" value="MutL_C"/>
    <property type="match status" value="1"/>
</dbReference>
<dbReference type="SUPFAM" id="SSF55874">
    <property type="entry name" value="ATPase domain of HSP90 chaperone/DNA topoisomerase II/histidine kinase"/>
    <property type="match status" value="1"/>
</dbReference>
<dbReference type="Pfam" id="PF13589">
    <property type="entry name" value="HATPase_c_3"/>
    <property type="match status" value="1"/>
</dbReference>
<evidence type="ECO:0000256" key="2">
    <source>
        <dbReference type="ARBA" id="ARBA00022763"/>
    </source>
</evidence>
<dbReference type="InterPro" id="IPR020568">
    <property type="entry name" value="Ribosomal_Su5_D2-typ_SF"/>
</dbReference>
<dbReference type="InterPro" id="IPR002099">
    <property type="entry name" value="MutL/Mlh/PMS"/>
</dbReference>
<dbReference type="OMA" id="MRPRRMP"/>
<dbReference type="KEGG" id="bbig:BBBOND_0405380"/>
<dbReference type="GO" id="GO:0005524">
    <property type="term" value="F:ATP binding"/>
    <property type="evidence" value="ECO:0007669"/>
    <property type="project" value="InterPro"/>
</dbReference>
<dbReference type="AlphaFoldDB" id="A0A061DE81"/>
<dbReference type="SMART" id="SM01340">
    <property type="entry name" value="DNA_mis_repair"/>
    <property type="match status" value="1"/>
</dbReference>
<name>A0A061DE81_BABBI</name>
<dbReference type="SUPFAM" id="SSF54211">
    <property type="entry name" value="Ribosomal protein S5 domain 2-like"/>
    <property type="match status" value="1"/>
</dbReference>
<dbReference type="InterPro" id="IPR036890">
    <property type="entry name" value="HATPase_C_sf"/>
</dbReference>
<dbReference type="GO" id="GO:0006298">
    <property type="term" value="P:mismatch repair"/>
    <property type="evidence" value="ECO:0007669"/>
    <property type="project" value="InterPro"/>
</dbReference>
<keyword evidence="2" id="KW-0227">DNA damage</keyword>
<dbReference type="CDD" id="cd00782">
    <property type="entry name" value="MutL_Trans"/>
    <property type="match status" value="1"/>
</dbReference>
<dbReference type="Gene3D" id="3.30.1370.100">
    <property type="entry name" value="MutL, C-terminal domain, regulatory subdomain"/>
    <property type="match status" value="1"/>
</dbReference>
<dbReference type="Gene3D" id="3.30.230.10">
    <property type="match status" value="1"/>
</dbReference>